<name>M7PEU0_9GAMM</name>
<dbReference type="PATRIC" id="fig|1286106.3.peg.2081"/>
<dbReference type="eggNOG" id="COG2304">
    <property type="taxonomic scope" value="Bacteria"/>
</dbReference>
<dbReference type="Pfam" id="PF13519">
    <property type="entry name" value="VWA_2"/>
    <property type="match status" value="1"/>
</dbReference>
<sequence length="325" mass="36749">MNIVFQFPWLLALCPLVVVPWISQFLPERLASWNQLVVRSDSSKRLDVLLRLTGSVALLCLLIALAGPQQIERKLQRIGTGAHIVFVLDRSASMDETFGGWMAGDDEKSKGAVAQELLSSFIDERPHDMFAVTAFSTQPIFVTPLTENRTITQAAINTMLSPGLAFTNVPKGLAMGLSLFRDQPVTGSRVIVLVSDGAASLDHRAQRTLREWFERYQVRLYWFFLRTENGMGITTVPNSPREDNPRVMPERYLDMFFRTLSTPYQAYEIDTPESLQAAIDQLDELENRPLLYQEIIPRSDLSDIFYLIALFCVFLLSLVKALEAK</sequence>
<feature type="domain" description="VWFA" evidence="6">
    <location>
        <begin position="83"/>
        <end position="282"/>
    </location>
</feature>
<gene>
    <name evidence="7" type="ORF">MPL1_10412</name>
</gene>
<evidence type="ECO:0000256" key="5">
    <source>
        <dbReference type="SAM" id="Phobius"/>
    </source>
</evidence>
<dbReference type="RefSeq" id="WP_009727052.1">
    <property type="nucleotide sequence ID" value="NZ_APHR01000057.1"/>
</dbReference>
<keyword evidence="3 5" id="KW-1133">Transmembrane helix</keyword>
<dbReference type="PROSITE" id="PS50234">
    <property type="entry name" value="VWFA"/>
    <property type="match status" value="1"/>
</dbReference>
<reference evidence="7 8" key="1">
    <citation type="journal article" date="2013" name="Genome Announc.">
        <title>Draft Genome Sequence of Methylophaga lonarensis MPLT, a Haloalkaliphilic (Non-Methane-Utilizing) Methylotroph.</title>
        <authorList>
            <person name="Shetty S.A."/>
            <person name="Marathe N.P."/>
            <person name="Munot H."/>
            <person name="Antony C.P."/>
            <person name="Dhotre D.P."/>
            <person name="Murrell J.C."/>
            <person name="Shouche Y.S."/>
        </authorList>
    </citation>
    <scope>NUCLEOTIDE SEQUENCE [LARGE SCALE GENOMIC DNA]</scope>
    <source>
        <strain evidence="7 8">MPL</strain>
    </source>
</reference>
<feature type="transmembrane region" description="Helical" evidence="5">
    <location>
        <begin position="6"/>
        <end position="27"/>
    </location>
</feature>
<dbReference type="SMART" id="SM00327">
    <property type="entry name" value="VWA"/>
    <property type="match status" value="1"/>
</dbReference>
<keyword evidence="8" id="KW-1185">Reference proteome</keyword>
<proteinExistence type="predicted"/>
<dbReference type="Gene3D" id="3.40.50.410">
    <property type="entry name" value="von Willebrand factor, type A domain"/>
    <property type="match status" value="1"/>
</dbReference>
<keyword evidence="2 5" id="KW-0812">Transmembrane</keyword>
<dbReference type="STRING" id="1286106.MPL1_10412"/>
<dbReference type="InterPro" id="IPR036465">
    <property type="entry name" value="vWFA_dom_sf"/>
</dbReference>
<dbReference type="Proteomes" id="UP000012019">
    <property type="component" value="Unassembled WGS sequence"/>
</dbReference>
<dbReference type="AlphaFoldDB" id="M7PEU0"/>
<dbReference type="InterPro" id="IPR050768">
    <property type="entry name" value="UPF0353/GerABKA_families"/>
</dbReference>
<keyword evidence="4 5" id="KW-0472">Membrane</keyword>
<organism evidence="7 8">
    <name type="scientific">Methylophaga lonarensis MPL</name>
    <dbReference type="NCBI Taxonomy" id="1286106"/>
    <lineage>
        <taxon>Bacteria</taxon>
        <taxon>Pseudomonadati</taxon>
        <taxon>Pseudomonadota</taxon>
        <taxon>Gammaproteobacteria</taxon>
        <taxon>Thiotrichales</taxon>
        <taxon>Piscirickettsiaceae</taxon>
        <taxon>Methylophaga</taxon>
    </lineage>
</organism>
<dbReference type="CDD" id="cd00198">
    <property type="entry name" value="vWFA"/>
    <property type="match status" value="1"/>
</dbReference>
<dbReference type="SUPFAM" id="SSF53300">
    <property type="entry name" value="vWA-like"/>
    <property type="match status" value="1"/>
</dbReference>
<evidence type="ECO:0000313" key="8">
    <source>
        <dbReference type="Proteomes" id="UP000012019"/>
    </source>
</evidence>
<evidence type="ECO:0000256" key="2">
    <source>
        <dbReference type="ARBA" id="ARBA00022692"/>
    </source>
</evidence>
<feature type="transmembrane region" description="Helical" evidence="5">
    <location>
        <begin position="48"/>
        <end position="67"/>
    </location>
</feature>
<protein>
    <submittedName>
        <fullName evidence="7">MxaC protein</fullName>
    </submittedName>
</protein>
<evidence type="ECO:0000256" key="1">
    <source>
        <dbReference type="ARBA" id="ARBA00022475"/>
    </source>
</evidence>
<evidence type="ECO:0000256" key="4">
    <source>
        <dbReference type="ARBA" id="ARBA00023136"/>
    </source>
</evidence>
<comment type="caution">
    <text evidence="7">The sequence shown here is derived from an EMBL/GenBank/DDBJ whole genome shotgun (WGS) entry which is preliminary data.</text>
</comment>
<evidence type="ECO:0000259" key="6">
    <source>
        <dbReference type="PROSITE" id="PS50234"/>
    </source>
</evidence>
<dbReference type="InterPro" id="IPR002035">
    <property type="entry name" value="VWF_A"/>
</dbReference>
<feature type="transmembrane region" description="Helical" evidence="5">
    <location>
        <begin position="304"/>
        <end position="322"/>
    </location>
</feature>
<dbReference type="PANTHER" id="PTHR22550">
    <property type="entry name" value="SPORE GERMINATION PROTEIN"/>
    <property type="match status" value="1"/>
</dbReference>
<evidence type="ECO:0000256" key="3">
    <source>
        <dbReference type="ARBA" id="ARBA00022989"/>
    </source>
</evidence>
<accession>M7PEU0</accession>
<evidence type="ECO:0000313" key="7">
    <source>
        <dbReference type="EMBL" id="EMR12405.1"/>
    </source>
</evidence>
<dbReference type="EMBL" id="APHR01000057">
    <property type="protein sequence ID" value="EMR12405.1"/>
    <property type="molecule type" value="Genomic_DNA"/>
</dbReference>
<dbReference type="OrthoDB" id="6206554at2"/>
<keyword evidence="1" id="KW-1003">Cell membrane</keyword>
<dbReference type="PANTHER" id="PTHR22550:SF5">
    <property type="entry name" value="LEUCINE ZIPPER PROTEIN 4"/>
    <property type="match status" value="1"/>
</dbReference>